<dbReference type="InterPro" id="IPR006621">
    <property type="entry name" value="Nose-resist-to-fluoxetine_N"/>
</dbReference>
<dbReference type="Pfam" id="PF01757">
    <property type="entry name" value="Acyl_transf_3"/>
    <property type="match status" value="1"/>
</dbReference>
<accession>A0A5E4NEY9</accession>
<feature type="transmembrane region" description="Helical" evidence="1">
    <location>
        <begin position="328"/>
        <end position="349"/>
    </location>
</feature>
<feature type="transmembrane region" description="Helical" evidence="1">
    <location>
        <begin position="225"/>
        <end position="249"/>
    </location>
</feature>
<keyword evidence="4" id="KW-0808">Transferase</keyword>
<dbReference type="PANTHER" id="PTHR11161:SF0">
    <property type="entry name" value="O-ACYLTRANSFERASE LIKE PROTEIN"/>
    <property type="match status" value="1"/>
</dbReference>
<dbReference type="SMART" id="SM00703">
    <property type="entry name" value="NRF"/>
    <property type="match status" value="1"/>
</dbReference>
<proteinExistence type="predicted"/>
<feature type="transmembrane region" description="Helical" evidence="1">
    <location>
        <begin position="438"/>
        <end position="457"/>
    </location>
</feature>
<keyword evidence="4" id="KW-0012">Acyltransferase</keyword>
<feature type="transmembrane region" description="Helical" evidence="1">
    <location>
        <begin position="370"/>
        <end position="392"/>
    </location>
</feature>
<dbReference type="AlphaFoldDB" id="A0A5E4NEY9"/>
<dbReference type="InterPro" id="IPR052728">
    <property type="entry name" value="O2_lipid_transport_reg"/>
</dbReference>
<feature type="domain" description="Nose resistant-to-fluoxetine protein N-terminal" evidence="3">
    <location>
        <begin position="60"/>
        <end position="211"/>
    </location>
</feature>
<feature type="transmembrane region" description="Helical" evidence="1">
    <location>
        <begin position="464"/>
        <end position="486"/>
    </location>
</feature>
<protein>
    <submittedName>
        <fullName evidence="4">Nose resistant-to-fluoxetine protein, N-terminal,Acyltransferase 3</fullName>
    </submittedName>
</protein>
<evidence type="ECO:0000256" key="1">
    <source>
        <dbReference type="SAM" id="Phobius"/>
    </source>
</evidence>
<dbReference type="OrthoDB" id="10006435at2759"/>
<keyword evidence="5" id="KW-1185">Reference proteome</keyword>
<reference evidence="4 5" key="1">
    <citation type="submission" date="2019-08" db="EMBL/GenBank/DDBJ databases">
        <authorList>
            <person name="Alioto T."/>
            <person name="Alioto T."/>
            <person name="Gomez Garrido J."/>
        </authorList>
    </citation>
    <scope>NUCLEOTIDE SEQUENCE [LARGE SCALE GENOMIC DNA]</scope>
</reference>
<keyword evidence="1" id="KW-1133">Transmembrane helix</keyword>
<dbReference type="Pfam" id="PF20146">
    <property type="entry name" value="NRF"/>
    <property type="match status" value="1"/>
</dbReference>
<sequence>MYYSSSVIILLCTLMSVESNDQNYHKTVVSTRTQNNVNPNLWISDLFYQALKNFTVRDGSTACQKDTKIYEINLKNYTSWAVRMAESWDHYPIGILGGNRYHLGIYDECVDLHHPIRGQYCLSEIKLTTMTEKDYSFNRTDDLNNFGNNNTWNIILGWVNYPDQVQRNIVNIGICIPYSCSALDLQISLQKELDRVFFQEQIKAAVKVDPIMCTVSGDMYSHNTAYYITCSFLVLLVIICCTATALQYINPSYYQNNKTFSEISNVFSFMETSKELLKFDKNHELNIINGFKVVLMFIILIGHRLMFVMATPMSYSKTIENIYLDGPMIVLTSMNVVDSFFYISGYLTYRSVTPIFLKAGSGWSDIALQIIRRIARLLPAYYVIIAITAYILPELGDGPLWLQKTWIDAEKCKNYWWANVLFISNFIDSRHECLINSWYVSCDIHFYITGVIILYVYSKNIKYGIGLFSVVLGISLLTTFTITFLMKLDGLFLMHIAIFENPQNSITFNESYRPSYMRAIPFLTGLGVGLIVEKLRKKKVKFTQLTVYGGTFIITSICLAAQLYGFLFYKRDRPYNPLENSFYAIINHCTWAVISMCITIFHLTSGYGILTKVLSNRFLMPLGRISYSVFLVNIPIMTMSQSAERLPTYPSYETLVNLFIQDTTKSYILAVLLYLVVEAPFGNLANKLLRRGSMKSLSNSNKKKIDDTIYYVEQEISHL</sequence>
<feature type="transmembrane region" description="Helical" evidence="1">
    <location>
        <begin position="667"/>
        <end position="685"/>
    </location>
</feature>
<feature type="signal peptide" evidence="2">
    <location>
        <begin position="1"/>
        <end position="19"/>
    </location>
</feature>
<feature type="transmembrane region" description="Helical" evidence="1">
    <location>
        <begin position="545"/>
        <end position="569"/>
    </location>
</feature>
<dbReference type="Proteomes" id="UP000325440">
    <property type="component" value="Unassembled WGS sequence"/>
</dbReference>
<keyword evidence="1" id="KW-0812">Transmembrane</keyword>
<feature type="transmembrane region" description="Helical" evidence="1">
    <location>
        <begin position="287"/>
        <end position="308"/>
    </location>
</feature>
<dbReference type="EMBL" id="CABPRJ010001942">
    <property type="protein sequence ID" value="VVC42233.1"/>
    <property type="molecule type" value="Genomic_DNA"/>
</dbReference>
<feature type="transmembrane region" description="Helical" evidence="1">
    <location>
        <begin position="581"/>
        <end position="604"/>
    </location>
</feature>
<feature type="chain" id="PRO_5023123540" evidence="2">
    <location>
        <begin position="20"/>
        <end position="719"/>
    </location>
</feature>
<keyword evidence="2" id="KW-0732">Signal</keyword>
<dbReference type="GO" id="GO:0016747">
    <property type="term" value="F:acyltransferase activity, transferring groups other than amino-acyl groups"/>
    <property type="evidence" value="ECO:0007669"/>
    <property type="project" value="InterPro"/>
</dbReference>
<dbReference type="PANTHER" id="PTHR11161">
    <property type="entry name" value="O-ACYLTRANSFERASE"/>
    <property type="match status" value="1"/>
</dbReference>
<evidence type="ECO:0000313" key="4">
    <source>
        <dbReference type="EMBL" id="VVC42233.1"/>
    </source>
</evidence>
<dbReference type="InterPro" id="IPR002656">
    <property type="entry name" value="Acyl_transf_3_dom"/>
</dbReference>
<evidence type="ECO:0000256" key="2">
    <source>
        <dbReference type="SAM" id="SignalP"/>
    </source>
</evidence>
<feature type="transmembrane region" description="Helical" evidence="1">
    <location>
        <begin position="625"/>
        <end position="643"/>
    </location>
</feature>
<organism evidence="4 5">
    <name type="scientific">Cinara cedri</name>
    <dbReference type="NCBI Taxonomy" id="506608"/>
    <lineage>
        <taxon>Eukaryota</taxon>
        <taxon>Metazoa</taxon>
        <taxon>Ecdysozoa</taxon>
        <taxon>Arthropoda</taxon>
        <taxon>Hexapoda</taxon>
        <taxon>Insecta</taxon>
        <taxon>Pterygota</taxon>
        <taxon>Neoptera</taxon>
        <taxon>Paraneoptera</taxon>
        <taxon>Hemiptera</taxon>
        <taxon>Sternorrhyncha</taxon>
        <taxon>Aphidomorpha</taxon>
        <taxon>Aphidoidea</taxon>
        <taxon>Aphididae</taxon>
        <taxon>Lachninae</taxon>
        <taxon>Cinara</taxon>
    </lineage>
</organism>
<evidence type="ECO:0000313" key="5">
    <source>
        <dbReference type="Proteomes" id="UP000325440"/>
    </source>
</evidence>
<evidence type="ECO:0000259" key="3">
    <source>
        <dbReference type="SMART" id="SM00703"/>
    </source>
</evidence>
<keyword evidence="1" id="KW-0472">Membrane</keyword>
<feature type="transmembrane region" description="Helical" evidence="1">
    <location>
        <begin position="515"/>
        <end position="533"/>
    </location>
</feature>
<name>A0A5E4NEY9_9HEMI</name>
<gene>
    <name evidence="4" type="ORF">CINCED_3A018027</name>
</gene>